<dbReference type="PANTHER" id="PTHR12126">
    <property type="entry name" value="NADH-UBIQUINONE OXIDOREDUCTASE 39 KDA SUBUNIT-RELATED"/>
    <property type="match status" value="1"/>
</dbReference>
<feature type="domain" description="NAD(P)-binding" evidence="1">
    <location>
        <begin position="11"/>
        <end position="177"/>
    </location>
</feature>
<dbReference type="PANTHER" id="PTHR12126:SF11">
    <property type="entry name" value="NADH DEHYDROGENASE [UBIQUINONE] 1 ALPHA SUBCOMPLEX SUBUNIT 9, MITOCHONDRIAL"/>
    <property type="match status" value="1"/>
</dbReference>
<organism evidence="2 3">
    <name type="scientific">Kitasatospora aburaviensis</name>
    <dbReference type="NCBI Taxonomy" id="67265"/>
    <lineage>
        <taxon>Bacteria</taxon>
        <taxon>Bacillati</taxon>
        <taxon>Actinomycetota</taxon>
        <taxon>Actinomycetes</taxon>
        <taxon>Kitasatosporales</taxon>
        <taxon>Streptomycetaceae</taxon>
        <taxon>Kitasatospora</taxon>
    </lineage>
</organism>
<sequence length="257" mass="26538">MSKPKTVAVVGATGRLGGHVVRVLAERGHEVVTISRSAGVDVVTGRGLADALTGVDIVIDTAGTPSPDEKEVTEFFTAVAARLHEAGSRAGVERIVSVSIIGIDESTGGYYRAKIAHEKALAAGPLPVQILRAAQFHEFVETMAGWGRQGDTAYVPLMRTQLVAAAAVAEVLVDLAEGPAPEAGTALPPFPEIAGPREENLARVATLLFAARGENVTVVEVSDPVTPDRELLEGGALLPGPAATLAGPTFEDWLAGA</sequence>
<dbReference type="Pfam" id="PF13460">
    <property type="entry name" value="NAD_binding_10"/>
    <property type="match status" value="1"/>
</dbReference>
<dbReference type="Proteomes" id="UP001596067">
    <property type="component" value="Unassembled WGS sequence"/>
</dbReference>
<evidence type="ECO:0000313" key="3">
    <source>
        <dbReference type="Proteomes" id="UP001596067"/>
    </source>
</evidence>
<dbReference type="RefSeq" id="WP_345328170.1">
    <property type="nucleotide sequence ID" value="NZ_BAAAVH010000016.1"/>
</dbReference>
<dbReference type="InterPro" id="IPR036291">
    <property type="entry name" value="NAD(P)-bd_dom_sf"/>
</dbReference>
<dbReference type="EMBL" id="JBHSOD010000053">
    <property type="protein sequence ID" value="MFC5889237.1"/>
    <property type="molecule type" value="Genomic_DNA"/>
</dbReference>
<reference evidence="3" key="1">
    <citation type="journal article" date="2019" name="Int. J. Syst. Evol. Microbiol.">
        <title>The Global Catalogue of Microorganisms (GCM) 10K type strain sequencing project: providing services to taxonomists for standard genome sequencing and annotation.</title>
        <authorList>
            <consortium name="The Broad Institute Genomics Platform"/>
            <consortium name="The Broad Institute Genome Sequencing Center for Infectious Disease"/>
            <person name="Wu L."/>
            <person name="Ma J."/>
        </authorList>
    </citation>
    <scope>NUCLEOTIDE SEQUENCE [LARGE SCALE GENOMIC DNA]</scope>
    <source>
        <strain evidence="3">CGMCC 4.1469</strain>
    </source>
</reference>
<proteinExistence type="predicted"/>
<comment type="caution">
    <text evidence="2">The sequence shown here is derived from an EMBL/GenBank/DDBJ whole genome shotgun (WGS) entry which is preliminary data.</text>
</comment>
<accession>A0ABW1F4I6</accession>
<dbReference type="InterPro" id="IPR051207">
    <property type="entry name" value="ComplexI_NDUFA9_subunit"/>
</dbReference>
<evidence type="ECO:0000313" key="2">
    <source>
        <dbReference type="EMBL" id="MFC5889237.1"/>
    </source>
</evidence>
<keyword evidence="3" id="KW-1185">Reference proteome</keyword>
<gene>
    <name evidence="2" type="ORF">ACFP0N_30130</name>
</gene>
<dbReference type="SUPFAM" id="SSF51735">
    <property type="entry name" value="NAD(P)-binding Rossmann-fold domains"/>
    <property type="match status" value="1"/>
</dbReference>
<evidence type="ECO:0000259" key="1">
    <source>
        <dbReference type="Pfam" id="PF13460"/>
    </source>
</evidence>
<name>A0ABW1F4I6_9ACTN</name>
<protein>
    <submittedName>
        <fullName evidence="2">SDR family oxidoreductase</fullName>
    </submittedName>
</protein>
<dbReference type="InterPro" id="IPR016040">
    <property type="entry name" value="NAD(P)-bd_dom"/>
</dbReference>
<dbReference type="Gene3D" id="3.40.50.720">
    <property type="entry name" value="NAD(P)-binding Rossmann-like Domain"/>
    <property type="match status" value="1"/>
</dbReference>